<dbReference type="NCBIfam" id="TIGR02530">
    <property type="entry name" value="flg_new"/>
    <property type="match status" value="1"/>
</dbReference>
<dbReference type="KEGG" id="fcz:IMF26_00415"/>
<accession>A0AAT9LC07</accession>
<evidence type="ECO:0000313" key="2">
    <source>
        <dbReference type="EMBL" id="QUL98601.1"/>
    </source>
</evidence>
<protein>
    <recommendedName>
        <fullName evidence="3">Flagellar operon protein</fullName>
    </recommendedName>
</protein>
<evidence type="ECO:0000256" key="1">
    <source>
        <dbReference type="SAM" id="MobiDB-lite"/>
    </source>
</evidence>
<reference evidence="2" key="1">
    <citation type="submission" date="2020-10" db="EMBL/GenBank/DDBJ databases">
        <authorList>
            <person name="Kadnikov V."/>
            <person name="Beletsky A.V."/>
            <person name="Mardanov A.V."/>
            <person name="Karnachuk O.V."/>
            <person name="Ravin N.V."/>
        </authorList>
    </citation>
    <scope>NUCLEOTIDE SEQUENCE</scope>
    <source>
        <strain evidence="2">Bu02</strain>
    </source>
</reference>
<reference evidence="2" key="2">
    <citation type="journal article" date="2023" name="Biology">
        <title>Prokaryotic Life Associated with Coal-Fire Gas Vents Revealed by Metagenomics.</title>
        <authorList>
            <person name="Kadnikov V.V."/>
            <person name="Mardanov A.V."/>
            <person name="Beletsky A.V."/>
            <person name="Karnachuk O.V."/>
            <person name="Ravin N.V."/>
        </authorList>
    </citation>
    <scope>NUCLEOTIDE SEQUENCE</scope>
    <source>
        <strain evidence="2">Bu02</strain>
    </source>
</reference>
<name>A0AAT9LC07_9FIRM</name>
<feature type="region of interest" description="Disordered" evidence="1">
    <location>
        <begin position="1"/>
        <end position="38"/>
    </location>
</feature>
<dbReference type="InterPro" id="IPR013367">
    <property type="entry name" value="Flagellar_put"/>
</dbReference>
<dbReference type="Pfam" id="PF12611">
    <property type="entry name" value="Flagellar_put"/>
    <property type="match status" value="1"/>
</dbReference>
<feature type="compositionally biased region" description="Polar residues" evidence="1">
    <location>
        <begin position="7"/>
        <end position="29"/>
    </location>
</feature>
<evidence type="ECO:0008006" key="3">
    <source>
        <dbReference type="Google" id="ProtNLM"/>
    </source>
</evidence>
<gene>
    <name evidence="2" type="ORF">IMF26_00415</name>
</gene>
<organism evidence="2">
    <name type="scientific">Candidatus Fermentithermobacillus carboniphilus</name>
    <dbReference type="NCBI Taxonomy" id="3085328"/>
    <lineage>
        <taxon>Bacteria</taxon>
        <taxon>Bacillati</taxon>
        <taxon>Bacillota</taxon>
        <taxon>Candidatus Fermentithermobacillia</taxon>
        <taxon>Candidatus Fermentithermobacillales</taxon>
        <taxon>Candidatus Fermentithermobacillaceae</taxon>
        <taxon>Candidatus Fermentithermobacillus</taxon>
    </lineage>
</organism>
<sequence>MHLKVVDSQNSRVTSGVQALSPERNSGTRGKSPAGKGQAFSEVLKKAQDDLTFKFSKHAEERLSSWGQCLRQDQIRDLEKAIDMAQEKGARSTLVVMKGVAFVVAPQSRTVVTVVPEERMKESIFTSIDSTVLVER</sequence>
<proteinExistence type="predicted"/>
<dbReference type="EMBL" id="CP062796">
    <property type="protein sequence ID" value="QUL98601.1"/>
    <property type="molecule type" value="Genomic_DNA"/>
</dbReference>
<dbReference type="AlphaFoldDB" id="A0AAT9LC07"/>